<proteinExistence type="predicted"/>
<dbReference type="SUPFAM" id="SSF53098">
    <property type="entry name" value="Ribonuclease H-like"/>
    <property type="match status" value="1"/>
</dbReference>
<dbReference type="PANTHER" id="PTHR42648:SF21">
    <property type="entry name" value="CYSTEINE-RICH RLK (RECEPTOR-LIKE PROTEIN KINASE) 8"/>
    <property type="match status" value="1"/>
</dbReference>
<dbReference type="InterPro" id="IPR013103">
    <property type="entry name" value="RVT_2"/>
</dbReference>
<feature type="compositionally biased region" description="Low complexity" evidence="4">
    <location>
        <begin position="707"/>
        <end position="723"/>
    </location>
</feature>
<dbReference type="GO" id="GO:0016787">
    <property type="term" value="F:hydrolase activity"/>
    <property type="evidence" value="ECO:0007669"/>
    <property type="project" value="UniProtKB-KW"/>
</dbReference>
<dbReference type="GO" id="GO:0046872">
    <property type="term" value="F:metal ion binding"/>
    <property type="evidence" value="ECO:0007669"/>
    <property type="project" value="UniProtKB-KW"/>
</dbReference>
<keyword evidence="1" id="KW-0479">Metal-binding</keyword>
<keyword evidence="3" id="KW-0175">Coiled coil</keyword>
<evidence type="ECO:0000256" key="2">
    <source>
        <dbReference type="ARBA" id="ARBA00022801"/>
    </source>
</evidence>
<reference evidence="6" key="1">
    <citation type="journal article" date="2019" name="Sci. Rep.">
        <title>Draft genome of Tanacetum cinerariifolium, the natural source of mosquito coil.</title>
        <authorList>
            <person name="Yamashiro T."/>
            <person name="Shiraishi A."/>
            <person name="Satake H."/>
            <person name="Nakayama K."/>
        </authorList>
    </citation>
    <scope>NUCLEOTIDE SEQUENCE</scope>
</reference>
<feature type="domain" description="Reverse transcriptase Ty1/copia-type" evidence="5">
    <location>
        <begin position="841"/>
        <end position="936"/>
    </location>
</feature>
<feature type="compositionally biased region" description="Polar residues" evidence="4">
    <location>
        <begin position="690"/>
        <end position="706"/>
    </location>
</feature>
<feature type="region of interest" description="Disordered" evidence="4">
    <location>
        <begin position="689"/>
        <end position="755"/>
    </location>
</feature>
<comment type="caution">
    <text evidence="6">The sequence shown here is derived from an EMBL/GenBank/DDBJ whole genome shotgun (WGS) entry which is preliminary data.</text>
</comment>
<feature type="region of interest" description="Disordered" evidence="4">
    <location>
        <begin position="417"/>
        <end position="444"/>
    </location>
</feature>
<gene>
    <name evidence="6" type="ORF">Tci_039209</name>
</gene>
<feature type="coiled-coil region" evidence="3">
    <location>
        <begin position="18"/>
        <end position="45"/>
    </location>
</feature>
<feature type="compositionally biased region" description="Low complexity" evidence="4">
    <location>
        <begin position="743"/>
        <end position="755"/>
    </location>
</feature>
<evidence type="ECO:0000313" key="6">
    <source>
        <dbReference type="EMBL" id="GEU67231.1"/>
    </source>
</evidence>
<dbReference type="InterPro" id="IPR039537">
    <property type="entry name" value="Retrotran_Ty1/copia-like"/>
</dbReference>
<dbReference type="AlphaFoldDB" id="A0A6L2LZM2"/>
<sequence length="1025" mass="116702">MSLFQEALNACAALARRVEHLECDKESHALEISKLKRRVKKLEKGNRVKVLKLRRLKKVGTSQKIDTSDDTVMEDASNQERMIDDLDRDEDVSFMDDKEEEKKAEHAKDDEPVEVQEVVDVVTTAKLITEVVTAASESVIVASTTISAAEPQVPAATIIVFPSKDKGKGIMVEEPKPLKKKQQVEMDEEFAKKLHEELNKDIDWGMDIKHVKQKAKEDPANVVGFKLDYFKGMSYDDIRPIFEAKLNSNIDFLLKTREQMEEEERIAIQSINVTQAQKAAKRRKLNEEVKDLNKHLEIVPAKDDDVYIEATPHARKQKTLELEIERLLKAVVSQDIMTVVQNNSVDTSNLQTKLERTKERFEDCIIKKENEYAKLWNDWYKKCKECKFDKISYDKAYNDMQRKIKWLQAQLGDLKGKRIDNTKTRKPQPRSNTKNDWVPSVSKSSCNKNKEVEVEEHHRNLLFSKNKKHISFACNNIKLATQNVKSKAVCAMCLLKFKYHKEYLCPLCKQGKSKKASHPPKPIPNSRQRLHLFHMDLCGPMRIASINGKRYVLVIVDDYSRYTWVQFLRSKDEAPERVSLKTAPSFIVDLIKHHTSSLTVENQISPFFMYSGLCYPKNDREDIGKFGAKAMAFEQRSSKPGLQSMTSGQISSGLDLTYAPSTITTQQPTEGELDLLIEAMHDDYLGGQPQAAQRTIPTDQAQQVPQTSTTSTSIANTAPTPTNSSSQATNFPSTSQDVDELNTQQQQAQQQGTQALLQPETIADNVTNAMFKANSFVNPFATSSTSAVESSSSSYVDPSNMHTIYALTGSTMESNNVKEAITDPAWIESMQEELLQFKRMDVWVLVPAPDNILPLTLKWIFKNTHDEEQTVIQNKSRLVVRGYHQEEGLDFEESFAPVDRMEAIRIFLAYVAHKLFTVFQMDVKTAFLHGSLKEDVIRRWRYNLIPTELRFKNPGSIIKDKYMMKAQVHVSKSSAISDVQALPQKGTLLIRCQSQDPESQACKWNFKGIPKITRLQVSRHHKKGS</sequence>
<protein>
    <submittedName>
        <fullName evidence="6">Gag-Pol polyprotein</fullName>
    </submittedName>
</protein>
<feature type="coiled-coil region" evidence="3">
    <location>
        <begin position="243"/>
        <end position="295"/>
    </location>
</feature>
<dbReference type="GO" id="GO:0003676">
    <property type="term" value="F:nucleic acid binding"/>
    <property type="evidence" value="ECO:0007669"/>
    <property type="project" value="InterPro"/>
</dbReference>
<name>A0A6L2LZM2_TANCI</name>
<dbReference type="Pfam" id="PF07727">
    <property type="entry name" value="RVT_2"/>
    <property type="match status" value="1"/>
</dbReference>
<organism evidence="6">
    <name type="scientific">Tanacetum cinerariifolium</name>
    <name type="common">Dalmatian daisy</name>
    <name type="synonym">Chrysanthemum cinerariifolium</name>
    <dbReference type="NCBI Taxonomy" id="118510"/>
    <lineage>
        <taxon>Eukaryota</taxon>
        <taxon>Viridiplantae</taxon>
        <taxon>Streptophyta</taxon>
        <taxon>Embryophyta</taxon>
        <taxon>Tracheophyta</taxon>
        <taxon>Spermatophyta</taxon>
        <taxon>Magnoliopsida</taxon>
        <taxon>eudicotyledons</taxon>
        <taxon>Gunneridae</taxon>
        <taxon>Pentapetalae</taxon>
        <taxon>asterids</taxon>
        <taxon>campanulids</taxon>
        <taxon>Asterales</taxon>
        <taxon>Asteraceae</taxon>
        <taxon>Asteroideae</taxon>
        <taxon>Anthemideae</taxon>
        <taxon>Anthemidinae</taxon>
        <taxon>Tanacetum</taxon>
    </lineage>
</organism>
<dbReference type="Gene3D" id="3.30.420.10">
    <property type="entry name" value="Ribonuclease H-like superfamily/Ribonuclease H"/>
    <property type="match status" value="1"/>
</dbReference>
<feature type="compositionally biased region" description="Polar residues" evidence="4">
    <location>
        <begin position="429"/>
        <end position="444"/>
    </location>
</feature>
<dbReference type="EMBL" id="BKCJ010005527">
    <property type="protein sequence ID" value="GEU67231.1"/>
    <property type="molecule type" value="Genomic_DNA"/>
</dbReference>
<evidence type="ECO:0000256" key="4">
    <source>
        <dbReference type="SAM" id="MobiDB-lite"/>
    </source>
</evidence>
<dbReference type="PANTHER" id="PTHR42648">
    <property type="entry name" value="TRANSPOSASE, PUTATIVE-RELATED"/>
    <property type="match status" value="1"/>
</dbReference>
<evidence type="ECO:0000256" key="1">
    <source>
        <dbReference type="ARBA" id="ARBA00022723"/>
    </source>
</evidence>
<dbReference type="InterPro" id="IPR036397">
    <property type="entry name" value="RNaseH_sf"/>
</dbReference>
<dbReference type="InterPro" id="IPR012337">
    <property type="entry name" value="RNaseH-like_sf"/>
</dbReference>
<keyword evidence="2" id="KW-0378">Hydrolase</keyword>
<accession>A0A6L2LZM2</accession>
<evidence type="ECO:0000259" key="5">
    <source>
        <dbReference type="Pfam" id="PF07727"/>
    </source>
</evidence>
<feature type="compositionally biased region" description="Polar residues" evidence="4">
    <location>
        <begin position="724"/>
        <end position="736"/>
    </location>
</feature>
<evidence type="ECO:0000256" key="3">
    <source>
        <dbReference type="SAM" id="Coils"/>
    </source>
</evidence>